<dbReference type="PANTHER" id="PTHR24235">
    <property type="entry name" value="NEUROPEPTIDE Y RECEPTOR"/>
    <property type="match status" value="1"/>
</dbReference>
<evidence type="ECO:0000256" key="5">
    <source>
        <dbReference type="ARBA" id="ARBA00023040"/>
    </source>
</evidence>
<dbReference type="PROSITE" id="PS50262">
    <property type="entry name" value="G_PROTEIN_RECEP_F1_2"/>
    <property type="match status" value="1"/>
</dbReference>
<keyword evidence="4 10" id="KW-1133">Transmembrane helix</keyword>
<evidence type="ECO:0000256" key="2">
    <source>
        <dbReference type="ARBA" id="ARBA00010663"/>
    </source>
</evidence>
<comment type="subcellular location">
    <subcellularLocation>
        <location evidence="1">Membrane</location>
        <topology evidence="1">Multi-pass membrane protein</topology>
    </subcellularLocation>
</comment>
<dbReference type="InterPro" id="IPR017452">
    <property type="entry name" value="GPCR_Rhodpsn_7TM"/>
</dbReference>
<evidence type="ECO:0000313" key="14">
    <source>
        <dbReference type="WBParaSite" id="maker-uti_cns_0045347-snap-gene-0.16-mRNA-1"/>
    </source>
</evidence>
<dbReference type="WBParaSite" id="maker-uti_cns_0000513-snap-gene-0.2-mRNA-1">
    <property type="protein sequence ID" value="maker-uti_cns_0000513-snap-gene-0.2-mRNA-1"/>
    <property type="gene ID" value="maker-uti_cns_0000513-snap-gene-0.2"/>
</dbReference>
<feature type="transmembrane region" description="Helical" evidence="10">
    <location>
        <begin position="59"/>
        <end position="86"/>
    </location>
</feature>
<name>A0A1I8IZN5_9PLAT</name>
<dbReference type="Gene3D" id="1.20.1070.10">
    <property type="entry name" value="Rhodopsin 7-helix transmembrane proteins"/>
    <property type="match status" value="1"/>
</dbReference>
<keyword evidence="12" id="KW-1185">Reference proteome</keyword>
<evidence type="ECO:0000256" key="1">
    <source>
        <dbReference type="ARBA" id="ARBA00004141"/>
    </source>
</evidence>
<feature type="transmembrane region" description="Helical" evidence="10">
    <location>
        <begin position="231"/>
        <end position="254"/>
    </location>
</feature>
<feature type="transmembrane region" description="Helical" evidence="10">
    <location>
        <begin position="178"/>
        <end position="200"/>
    </location>
</feature>
<dbReference type="InterPro" id="IPR000276">
    <property type="entry name" value="GPCR_Rhodpsn"/>
</dbReference>
<dbReference type="WBParaSite" id="maker-uti_cns_0045347-snap-gene-0.16-mRNA-1">
    <property type="protein sequence ID" value="maker-uti_cns_0045347-snap-gene-0.16-mRNA-1"/>
    <property type="gene ID" value="maker-uti_cns_0045347-snap-gene-0.16"/>
</dbReference>
<evidence type="ECO:0000256" key="3">
    <source>
        <dbReference type="ARBA" id="ARBA00022692"/>
    </source>
</evidence>
<feature type="transmembrane region" description="Helical" evidence="10">
    <location>
        <begin position="98"/>
        <end position="119"/>
    </location>
</feature>
<evidence type="ECO:0000256" key="8">
    <source>
        <dbReference type="ARBA" id="ARBA00023224"/>
    </source>
</evidence>
<dbReference type="Proteomes" id="UP000095280">
    <property type="component" value="Unplaced"/>
</dbReference>
<dbReference type="GO" id="GO:0004983">
    <property type="term" value="F:neuropeptide Y receptor activity"/>
    <property type="evidence" value="ECO:0007669"/>
    <property type="project" value="InterPro"/>
</dbReference>
<proteinExistence type="inferred from homology"/>
<dbReference type="GO" id="GO:0016020">
    <property type="term" value="C:membrane"/>
    <property type="evidence" value="ECO:0007669"/>
    <property type="project" value="UniProtKB-SubCell"/>
</dbReference>
<evidence type="ECO:0000256" key="7">
    <source>
        <dbReference type="ARBA" id="ARBA00023170"/>
    </source>
</evidence>
<dbReference type="InterPro" id="IPR000611">
    <property type="entry name" value="NPY_rcpt"/>
</dbReference>
<dbReference type="PANTHER" id="PTHR24235:SF12">
    <property type="entry name" value="G-PROTEIN COUPLED RECEPTORS FAMILY 1 PROFILE DOMAIN-CONTAINING PROTEIN"/>
    <property type="match status" value="1"/>
</dbReference>
<evidence type="ECO:0000259" key="11">
    <source>
        <dbReference type="PROSITE" id="PS50262"/>
    </source>
</evidence>
<feature type="transmembrane region" description="Helical" evidence="10">
    <location>
        <begin position="139"/>
        <end position="158"/>
    </location>
</feature>
<evidence type="ECO:0000313" key="12">
    <source>
        <dbReference type="Proteomes" id="UP000095280"/>
    </source>
</evidence>
<dbReference type="PRINTS" id="PR00237">
    <property type="entry name" value="GPCRRHODOPSN"/>
</dbReference>
<keyword evidence="8 9" id="KW-0807">Transducer</keyword>
<dbReference type="Pfam" id="PF00001">
    <property type="entry name" value="7tm_1"/>
    <property type="match status" value="1"/>
</dbReference>
<keyword evidence="5 9" id="KW-0297">G-protein coupled receptor</keyword>
<feature type="domain" description="G-protein coupled receptors family 1 profile" evidence="11">
    <location>
        <begin position="77"/>
        <end position="358"/>
    </location>
</feature>
<protein>
    <submittedName>
        <fullName evidence="13 14">G_PROTEIN_RECEP_F1_2 domain-containing protein</fullName>
    </submittedName>
</protein>
<dbReference type="PRINTS" id="PR01012">
    <property type="entry name" value="NRPEPTIDEYR"/>
</dbReference>
<comment type="similarity">
    <text evidence="2 9">Belongs to the G-protein coupled receptor 1 family.</text>
</comment>
<dbReference type="PROSITE" id="PS00237">
    <property type="entry name" value="G_PROTEIN_RECEP_F1_1"/>
    <property type="match status" value="1"/>
</dbReference>
<organism evidence="12 14">
    <name type="scientific">Macrostomum lignano</name>
    <dbReference type="NCBI Taxonomy" id="282301"/>
    <lineage>
        <taxon>Eukaryota</taxon>
        <taxon>Metazoa</taxon>
        <taxon>Spiralia</taxon>
        <taxon>Lophotrochozoa</taxon>
        <taxon>Platyhelminthes</taxon>
        <taxon>Rhabditophora</taxon>
        <taxon>Macrostomorpha</taxon>
        <taxon>Macrostomida</taxon>
        <taxon>Macrostomidae</taxon>
        <taxon>Macrostomum</taxon>
    </lineage>
</organism>
<dbReference type="AlphaFoldDB" id="A0A1I8IZN5"/>
<sequence>MPSSDNGTIADACLHRLRASPDLLSLYQYYNCRNDTNFSSKFLEIQDQLERLNRRQLPALASILTLFGLLIIFGAVGNGLVVRLICGRKIGSLRSPRHAFVLNLALSDFILCTVTQPINVLRLLQGYLSWEYGTPLCKLTNGLTGLNLFVSTFSIMAIALDRFQAVVHPSHLLVRKELLGICVGCIWAAAAILASPPLLFASVQRNSLLVHRKMHFCSESFNSRLLLAAKVTYSVGTLLVQYLIPLAILTLAYWRIHARLAQKIQYRRESCQSAYQIERCRREEKRHRRTNAILLTIGLVFALSWLPLSLSNLITDVQAWRLKSVESVWPNAQLPVQLAHSGSLLLILLSACANPILYGFLNDALKTELFKLFGCSHCLRLEEDDQDGSGEDQDAAAAAAAAKVSAAGTPLLPMQMPGHCFDPEEVDEWIDD</sequence>
<evidence type="ECO:0000256" key="6">
    <source>
        <dbReference type="ARBA" id="ARBA00023136"/>
    </source>
</evidence>
<evidence type="ECO:0000256" key="4">
    <source>
        <dbReference type="ARBA" id="ARBA00022989"/>
    </source>
</evidence>
<keyword evidence="3 9" id="KW-0812">Transmembrane</keyword>
<reference evidence="13 14" key="1">
    <citation type="submission" date="2016-11" db="UniProtKB">
        <authorList>
            <consortium name="WormBaseParasite"/>
        </authorList>
    </citation>
    <scope>IDENTIFICATION</scope>
</reference>
<feature type="transmembrane region" description="Helical" evidence="10">
    <location>
        <begin position="292"/>
        <end position="314"/>
    </location>
</feature>
<feature type="transmembrane region" description="Helical" evidence="10">
    <location>
        <begin position="334"/>
        <end position="361"/>
    </location>
</feature>
<accession>A0A1I8IZN5</accession>
<evidence type="ECO:0000256" key="10">
    <source>
        <dbReference type="SAM" id="Phobius"/>
    </source>
</evidence>
<evidence type="ECO:0000313" key="13">
    <source>
        <dbReference type="WBParaSite" id="maker-uti_cns_0000513-snap-gene-0.2-mRNA-1"/>
    </source>
</evidence>
<dbReference type="SUPFAM" id="SSF81321">
    <property type="entry name" value="Family A G protein-coupled receptor-like"/>
    <property type="match status" value="1"/>
</dbReference>
<dbReference type="SMART" id="SM01381">
    <property type="entry name" value="7TM_GPCR_Srsx"/>
    <property type="match status" value="1"/>
</dbReference>
<keyword evidence="7 9" id="KW-0675">Receptor</keyword>
<evidence type="ECO:0000256" key="9">
    <source>
        <dbReference type="RuleBase" id="RU000688"/>
    </source>
</evidence>
<keyword evidence="6 10" id="KW-0472">Membrane</keyword>